<dbReference type="EMBL" id="JAXUIC010000004">
    <property type="protein sequence ID" value="KAK4594707.1"/>
    <property type="molecule type" value="Genomic_DNA"/>
</dbReference>
<protein>
    <recommendedName>
        <fullName evidence="4">Plant heme peroxidase family profile domain-containing protein</fullName>
    </recommendedName>
</protein>
<evidence type="ECO:0000313" key="5">
    <source>
        <dbReference type="EMBL" id="KAK4594707.1"/>
    </source>
</evidence>
<dbReference type="GO" id="GO:0003723">
    <property type="term" value="F:RNA binding"/>
    <property type="evidence" value="ECO:0007669"/>
    <property type="project" value="TreeGrafter"/>
</dbReference>
<dbReference type="InterPro" id="IPR039883">
    <property type="entry name" value="Fcf2/DNTTIP2"/>
</dbReference>
<evidence type="ECO:0000313" key="6">
    <source>
        <dbReference type="Proteomes" id="UP001324115"/>
    </source>
</evidence>
<dbReference type="GO" id="GO:0006979">
    <property type="term" value="P:response to oxidative stress"/>
    <property type="evidence" value="ECO:0007669"/>
    <property type="project" value="InterPro"/>
</dbReference>
<sequence>MIAIVIKTIQTLRVFNKIDFIKEELEKACPRVVSCADIVSIATRDGIMLVDQKTGKIGYEFIQKHLSDFKGIGQPDPTITLDFLAELRMRCQDSNRTTTQPSSSSMASLEISESAVGDVIFAGFVIFNITWGRFDLLAQTITLEIQKDLHLLKRHYKKGDSKSKTLPKYFLIRTVMESASDFFTGRLTRKERKRTIATLLSDCTLAEYMKRKVREIEEKNQPGGNEKWKIKGQQSQKHAKQRSSWIFDVKQRQKDNVFVNVVTSIQYWALSDKAADAFYKLSNTRAQIQSYVFDVNRASVSTLVLDSVFEQKN</sequence>
<dbReference type="InterPro" id="IPR014810">
    <property type="entry name" value="Fcf2_C"/>
</dbReference>
<comment type="subcellular location">
    <subcellularLocation>
        <location evidence="1">Nucleus</location>
        <location evidence="1">Nucleolus</location>
    </subcellularLocation>
</comment>
<feature type="domain" description="Plant heme peroxidase family profile" evidence="4">
    <location>
        <begin position="11"/>
        <end position="76"/>
    </location>
</feature>
<evidence type="ECO:0000256" key="3">
    <source>
        <dbReference type="RuleBase" id="RU004241"/>
    </source>
</evidence>
<dbReference type="GO" id="GO:0020037">
    <property type="term" value="F:heme binding"/>
    <property type="evidence" value="ECO:0007669"/>
    <property type="project" value="InterPro"/>
</dbReference>
<dbReference type="Pfam" id="PF08698">
    <property type="entry name" value="Fcf2"/>
    <property type="match status" value="1"/>
</dbReference>
<comment type="caution">
    <text evidence="5">The sequence shown here is derived from an EMBL/GenBank/DDBJ whole genome shotgun (WGS) entry which is preliminary data.</text>
</comment>
<dbReference type="GO" id="GO:0006396">
    <property type="term" value="P:RNA processing"/>
    <property type="evidence" value="ECO:0007669"/>
    <property type="project" value="TreeGrafter"/>
</dbReference>
<comment type="similarity">
    <text evidence="3">Belongs to the peroxidase family.</text>
</comment>
<accession>A0AAN7FL20</accession>
<dbReference type="PANTHER" id="PTHR21686:SF12">
    <property type="entry name" value="DEOXYNUCLEOTIDYLTRANSFERASE TERMINAL-INTERACTING PROTEIN 2"/>
    <property type="match status" value="1"/>
</dbReference>
<evidence type="ECO:0000259" key="4">
    <source>
        <dbReference type="PROSITE" id="PS50873"/>
    </source>
</evidence>
<dbReference type="PROSITE" id="PS50873">
    <property type="entry name" value="PEROXIDASE_4"/>
    <property type="match status" value="1"/>
</dbReference>
<dbReference type="GO" id="GO:0004601">
    <property type="term" value="F:peroxidase activity"/>
    <property type="evidence" value="ECO:0007669"/>
    <property type="project" value="InterPro"/>
</dbReference>
<reference evidence="5 6" key="1">
    <citation type="journal article" date="2023" name="G3 (Bethesda)">
        <title>A haplotype-resolved chromosome-scale genome for Quercus rubra L. provides insights into the genetics of adaptive traits for red oak species.</title>
        <authorList>
            <person name="Kapoor B."/>
            <person name="Jenkins J."/>
            <person name="Schmutz J."/>
            <person name="Zhebentyayeva T."/>
            <person name="Kuelheim C."/>
            <person name="Coggeshall M."/>
            <person name="Heim C."/>
            <person name="Lasky J.R."/>
            <person name="Leites L."/>
            <person name="Islam-Faridi N."/>
            <person name="Romero-Severson J."/>
            <person name="DeLeo V.L."/>
            <person name="Lucas S.M."/>
            <person name="Lazic D."/>
            <person name="Gailing O."/>
            <person name="Carlson J."/>
            <person name="Staton M."/>
        </authorList>
    </citation>
    <scope>NUCLEOTIDE SEQUENCE [LARGE SCALE GENOMIC DNA]</scope>
    <source>
        <strain evidence="5">Pseudo-F2</strain>
    </source>
</reference>
<keyword evidence="2" id="KW-0539">Nucleus</keyword>
<dbReference type="PANTHER" id="PTHR21686">
    <property type="entry name" value="DEOXYNUCLEOTIDYLTRANSFERASE TERMINAL-INTERACTING PROTEIN 2"/>
    <property type="match status" value="1"/>
</dbReference>
<name>A0AAN7FL20_QUERU</name>
<dbReference type="Pfam" id="PF00141">
    <property type="entry name" value="peroxidase"/>
    <property type="match status" value="1"/>
</dbReference>
<proteinExistence type="inferred from homology"/>
<dbReference type="Proteomes" id="UP001324115">
    <property type="component" value="Unassembled WGS sequence"/>
</dbReference>
<evidence type="ECO:0000256" key="2">
    <source>
        <dbReference type="ARBA" id="ARBA00023242"/>
    </source>
</evidence>
<dbReference type="InterPro" id="IPR002016">
    <property type="entry name" value="Haem_peroxidase"/>
</dbReference>
<dbReference type="InterPro" id="IPR010255">
    <property type="entry name" value="Haem_peroxidase_sf"/>
</dbReference>
<dbReference type="GO" id="GO:0005730">
    <property type="term" value="C:nucleolus"/>
    <property type="evidence" value="ECO:0007669"/>
    <property type="project" value="UniProtKB-SubCell"/>
</dbReference>
<evidence type="ECO:0000256" key="1">
    <source>
        <dbReference type="ARBA" id="ARBA00004604"/>
    </source>
</evidence>
<dbReference type="AlphaFoldDB" id="A0AAN7FL20"/>
<dbReference type="Gene3D" id="1.10.520.10">
    <property type="match status" value="1"/>
</dbReference>
<gene>
    <name evidence="5" type="ORF">RGQ29_018417</name>
</gene>
<keyword evidence="6" id="KW-1185">Reference proteome</keyword>
<organism evidence="5 6">
    <name type="scientific">Quercus rubra</name>
    <name type="common">Northern red oak</name>
    <name type="synonym">Quercus borealis</name>
    <dbReference type="NCBI Taxonomy" id="3512"/>
    <lineage>
        <taxon>Eukaryota</taxon>
        <taxon>Viridiplantae</taxon>
        <taxon>Streptophyta</taxon>
        <taxon>Embryophyta</taxon>
        <taxon>Tracheophyta</taxon>
        <taxon>Spermatophyta</taxon>
        <taxon>Magnoliopsida</taxon>
        <taxon>eudicotyledons</taxon>
        <taxon>Gunneridae</taxon>
        <taxon>Pentapetalae</taxon>
        <taxon>rosids</taxon>
        <taxon>fabids</taxon>
        <taxon>Fagales</taxon>
        <taxon>Fagaceae</taxon>
        <taxon>Quercus</taxon>
    </lineage>
</organism>
<dbReference type="SUPFAM" id="SSF48113">
    <property type="entry name" value="Heme-dependent peroxidases"/>
    <property type="match status" value="1"/>
</dbReference>